<dbReference type="GO" id="GO:0005886">
    <property type="term" value="C:plasma membrane"/>
    <property type="evidence" value="ECO:0007669"/>
    <property type="project" value="TreeGrafter"/>
</dbReference>
<keyword evidence="9" id="KW-1185">Reference proteome</keyword>
<protein>
    <recommendedName>
        <fullName evidence="7">Tetraspanin</fullName>
    </recommendedName>
</protein>
<comment type="similarity">
    <text evidence="2 7">Belongs to the tetraspanin (TM4SF) family.</text>
</comment>
<dbReference type="PANTHER" id="PTHR19282:SF519">
    <property type="entry name" value="TETRASPANIN"/>
    <property type="match status" value="1"/>
</dbReference>
<reference evidence="8" key="1">
    <citation type="submission" date="2022-11" db="UniProtKB">
        <authorList>
            <consortium name="EnsemblMetazoa"/>
        </authorList>
    </citation>
    <scope>IDENTIFICATION</scope>
</reference>
<dbReference type="RefSeq" id="XP_038052512.1">
    <property type="nucleotide sequence ID" value="XM_038196584.1"/>
</dbReference>
<accession>A0A913ZMD5</accession>
<keyword evidence="5 7" id="KW-0472">Membrane</keyword>
<keyword evidence="6" id="KW-1015">Disulfide bond</keyword>
<dbReference type="PIRSF" id="PIRSF002419">
    <property type="entry name" value="Tetraspanin"/>
    <property type="match status" value="1"/>
</dbReference>
<dbReference type="EnsemblMetazoa" id="XM_038196589.1">
    <property type="protein sequence ID" value="XP_038052517.1"/>
    <property type="gene ID" value="LOC119725222"/>
</dbReference>
<organism evidence="8 9">
    <name type="scientific">Patiria miniata</name>
    <name type="common">Bat star</name>
    <name type="synonym">Asterina miniata</name>
    <dbReference type="NCBI Taxonomy" id="46514"/>
    <lineage>
        <taxon>Eukaryota</taxon>
        <taxon>Metazoa</taxon>
        <taxon>Echinodermata</taxon>
        <taxon>Eleutherozoa</taxon>
        <taxon>Asterozoa</taxon>
        <taxon>Asteroidea</taxon>
        <taxon>Valvatacea</taxon>
        <taxon>Valvatida</taxon>
        <taxon>Asterinidae</taxon>
        <taxon>Patiria</taxon>
    </lineage>
</organism>
<feature type="disulfide bond" evidence="6">
    <location>
        <begin position="160"/>
        <end position="186"/>
    </location>
</feature>
<feature type="disulfide bond" evidence="6">
    <location>
        <begin position="159"/>
        <end position="201"/>
    </location>
</feature>
<dbReference type="PANTHER" id="PTHR19282">
    <property type="entry name" value="TETRASPANIN"/>
    <property type="match status" value="1"/>
</dbReference>
<dbReference type="RefSeq" id="XP_038052509.1">
    <property type="nucleotide sequence ID" value="XM_038196581.1"/>
</dbReference>
<dbReference type="InterPro" id="IPR008952">
    <property type="entry name" value="Tetraspanin_EC2_sf"/>
</dbReference>
<feature type="transmembrane region" description="Helical" evidence="7">
    <location>
        <begin position="215"/>
        <end position="238"/>
    </location>
</feature>
<dbReference type="RefSeq" id="XP_038052517.1">
    <property type="nucleotide sequence ID" value="XM_038196589.1"/>
</dbReference>
<evidence type="ECO:0000256" key="6">
    <source>
        <dbReference type="PIRSR" id="PIRSR002419-1"/>
    </source>
</evidence>
<comment type="subcellular location">
    <subcellularLocation>
        <location evidence="1 7">Membrane</location>
        <topology evidence="1 7">Multi-pass membrane protein</topology>
    </subcellularLocation>
</comment>
<feature type="transmembrane region" description="Helical" evidence="7">
    <location>
        <begin position="12"/>
        <end position="40"/>
    </location>
</feature>
<feature type="transmembrane region" description="Helical" evidence="7">
    <location>
        <begin position="60"/>
        <end position="84"/>
    </location>
</feature>
<dbReference type="CDD" id="cd03127">
    <property type="entry name" value="tetraspanin_LEL"/>
    <property type="match status" value="1"/>
</dbReference>
<evidence type="ECO:0000256" key="7">
    <source>
        <dbReference type="RuleBase" id="RU361218"/>
    </source>
</evidence>
<dbReference type="Proteomes" id="UP000887568">
    <property type="component" value="Unplaced"/>
</dbReference>
<evidence type="ECO:0000256" key="4">
    <source>
        <dbReference type="ARBA" id="ARBA00022989"/>
    </source>
</evidence>
<dbReference type="OMA" id="GGACCEN"/>
<dbReference type="EnsemblMetazoa" id="XM_038196581.1">
    <property type="protein sequence ID" value="XP_038052509.1"/>
    <property type="gene ID" value="LOC119725222"/>
</dbReference>
<evidence type="ECO:0000313" key="9">
    <source>
        <dbReference type="Proteomes" id="UP000887568"/>
    </source>
</evidence>
<dbReference type="InterPro" id="IPR018499">
    <property type="entry name" value="Tetraspanin/Peripherin"/>
</dbReference>
<dbReference type="Pfam" id="PF00335">
    <property type="entry name" value="Tetraspanin"/>
    <property type="match status" value="1"/>
</dbReference>
<dbReference type="SUPFAM" id="SSF48652">
    <property type="entry name" value="Tetraspanin"/>
    <property type="match status" value="1"/>
</dbReference>
<evidence type="ECO:0000313" key="8">
    <source>
        <dbReference type="EnsemblMetazoa" id="XP_038052509.1"/>
    </source>
</evidence>
<sequence length="245" mass="26295">MTMEGCGAKCIKFLLFVINFIVALCGLGLIATGLLIKFGAVDFIPIDDVANLLNSQLLRSAVYIIIAAGGFVFLVAVCGCFGALCESKCLLVLYFLLLFIVFAGQIAAGILAALYTRQITDYLTNESRDFLKTNYNNTNTTTNEFATAAWDLIQTKLECCGVEGSADYAGNTFIVNDNLPYPKSCCPSSECSNNVVRSNGCQSAIEKLISDYGTIIGATAVGVAFFELCCMLLAICVCRNVDSED</sequence>
<dbReference type="PRINTS" id="PR00259">
    <property type="entry name" value="TMFOUR"/>
</dbReference>
<evidence type="ECO:0000256" key="5">
    <source>
        <dbReference type="ARBA" id="ARBA00023136"/>
    </source>
</evidence>
<dbReference type="GeneID" id="119725222"/>
<keyword evidence="3 7" id="KW-0812">Transmembrane</keyword>
<evidence type="ECO:0000256" key="3">
    <source>
        <dbReference type="ARBA" id="ARBA00022692"/>
    </source>
</evidence>
<feature type="transmembrane region" description="Helical" evidence="7">
    <location>
        <begin position="91"/>
        <end position="115"/>
    </location>
</feature>
<dbReference type="AlphaFoldDB" id="A0A913ZMD5"/>
<dbReference type="EnsemblMetazoa" id="XM_038196584.1">
    <property type="protein sequence ID" value="XP_038052512.1"/>
    <property type="gene ID" value="LOC119725222"/>
</dbReference>
<dbReference type="Gene3D" id="1.10.1450.10">
    <property type="entry name" value="Tetraspanin"/>
    <property type="match status" value="1"/>
</dbReference>
<dbReference type="OrthoDB" id="10033535at2759"/>
<name>A0A913ZMD5_PATMI</name>
<evidence type="ECO:0000256" key="2">
    <source>
        <dbReference type="ARBA" id="ARBA00006840"/>
    </source>
</evidence>
<evidence type="ECO:0000256" key="1">
    <source>
        <dbReference type="ARBA" id="ARBA00004141"/>
    </source>
</evidence>
<dbReference type="InterPro" id="IPR000301">
    <property type="entry name" value="Tetraspanin_animals"/>
</dbReference>
<proteinExistence type="inferred from homology"/>
<keyword evidence="4 7" id="KW-1133">Transmembrane helix</keyword>